<dbReference type="Pfam" id="PF04755">
    <property type="entry name" value="PAP_fibrillin"/>
    <property type="match status" value="1"/>
</dbReference>
<comment type="subcellular location">
    <subcellularLocation>
        <location evidence="1">Plastid</location>
    </subcellularLocation>
</comment>
<evidence type="ECO:0000313" key="4">
    <source>
        <dbReference type="EMBL" id="EFJ32162.1"/>
    </source>
</evidence>
<evidence type="ECO:0000259" key="3">
    <source>
        <dbReference type="Pfam" id="PF04755"/>
    </source>
</evidence>
<proteinExistence type="predicted"/>
<dbReference type="KEGG" id="smo:SELMODRAFT_270557"/>
<dbReference type="Proteomes" id="UP000001514">
    <property type="component" value="Unassembled WGS sequence"/>
</dbReference>
<dbReference type="eggNOG" id="ENOG502S918">
    <property type="taxonomic scope" value="Eukaryota"/>
</dbReference>
<evidence type="ECO:0000256" key="2">
    <source>
        <dbReference type="ARBA" id="ARBA00022640"/>
    </source>
</evidence>
<accession>D8R5J9</accession>
<feature type="domain" description="Plastid lipid-associated protein/fibrillin conserved" evidence="3">
    <location>
        <begin position="1"/>
        <end position="154"/>
    </location>
</feature>
<dbReference type="PANTHER" id="PTHR31906">
    <property type="entry name" value="PLASTID-LIPID-ASSOCIATED PROTEIN 4, CHLOROPLASTIC-RELATED"/>
    <property type="match status" value="1"/>
</dbReference>
<dbReference type="EMBL" id="GL377572">
    <property type="protein sequence ID" value="EFJ32162.1"/>
    <property type="molecule type" value="Genomic_DNA"/>
</dbReference>
<dbReference type="HOGENOM" id="CLU_1621801_0_0_1"/>
<dbReference type="InterPro" id="IPR039633">
    <property type="entry name" value="PAP"/>
</dbReference>
<sequence length="164" mass="17951">MNPTKNPVNSDLLSGTWALLYTAPLNEEIVDRYAGTEEGPFLSRIKPLAFGTIKQTRSLQIIDSINGSVKNIADFSFLGINGSLCINAAAVKSLEPDTQGVRLLVTFESFVLTINRIRVATISLAFIKPKGWVDTTYLDDDMRVGRGDKGSIFLAVRTKMVPSL</sequence>
<dbReference type="InterPro" id="IPR006843">
    <property type="entry name" value="PAP/fibrillin_dom"/>
</dbReference>
<evidence type="ECO:0000256" key="1">
    <source>
        <dbReference type="ARBA" id="ARBA00004474"/>
    </source>
</evidence>
<gene>
    <name evidence="4" type="ORF">SELMODRAFT_270557</name>
</gene>
<protein>
    <recommendedName>
        <fullName evidence="3">Plastid lipid-associated protein/fibrillin conserved domain-containing protein</fullName>
    </recommendedName>
</protein>
<dbReference type="GO" id="GO:0009535">
    <property type="term" value="C:chloroplast thylakoid membrane"/>
    <property type="evidence" value="ECO:0000318"/>
    <property type="project" value="GO_Central"/>
</dbReference>
<keyword evidence="2" id="KW-0934">Plastid</keyword>
<reference evidence="4 5" key="1">
    <citation type="journal article" date="2011" name="Science">
        <title>The Selaginella genome identifies genetic changes associated with the evolution of vascular plants.</title>
        <authorList>
            <person name="Banks J.A."/>
            <person name="Nishiyama T."/>
            <person name="Hasebe M."/>
            <person name="Bowman J.L."/>
            <person name="Gribskov M."/>
            <person name="dePamphilis C."/>
            <person name="Albert V.A."/>
            <person name="Aono N."/>
            <person name="Aoyama T."/>
            <person name="Ambrose B.A."/>
            <person name="Ashton N.W."/>
            <person name="Axtell M.J."/>
            <person name="Barker E."/>
            <person name="Barker M.S."/>
            <person name="Bennetzen J.L."/>
            <person name="Bonawitz N.D."/>
            <person name="Chapple C."/>
            <person name="Cheng C."/>
            <person name="Correa L.G."/>
            <person name="Dacre M."/>
            <person name="DeBarry J."/>
            <person name="Dreyer I."/>
            <person name="Elias M."/>
            <person name="Engstrom E.M."/>
            <person name="Estelle M."/>
            <person name="Feng L."/>
            <person name="Finet C."/>
            <person name="Floyd S.K."/>
            <person name="Frommer W.B."/>
            <person name="Fujita T."/>
            <person name="Gramzow L."/>
            <person name="Gutensohn M."/>
            <person name="Harholt J."/>
            <person name="Hattori M."/>
            <person name="Heyl A."/>
            <person name="Hirai T."/>
            <person name="Hiwatashi Y."/>
            <person name="Ishikawa M."/>
            <person name="Iwata M."/>
            <person name="Karol K.G."/>
            <person name="Koehler B."/>
            <person name="Kolukisaoglu U."/>
            <person name="Kubo M."/>
            <person name="Kurata T."/>
            <person name="Lalonde S."/>
            <person name="Li K."/>
            <person name="Li Y."/>
            <person name="Litt A."/>
            <person name="Lyons E."/>
            <person name="Manning G."/>
            <person name="Maruyama T."/>
            <person name="Michael T.P."/>
            <person name="Mikami K."/>
            <person name="Miyazaki S."/>
            <person name="Morinaga S."/>
            <person name="Murata T."/>
            <person name="Mueller-Roeber B."/>
            <person name="Nelson D.R."/>
            <person name="Obara M."/>
            <person name="Oguri Y."/>
            <person name="Olmstead R.G."/>
            <person name="Onodera N."/>
            <person name="Petersen B.L."/>
            <person name="Pils B."/>
            <person name="Prigge M."/>
            <person name="Rensing S.A."/>
            <person name="Riano-Pachon D.M."/>
            <person name="Roberts A.W."/>
            <person name="Sato Y."/>
            <person name="Scheller H.V."/>
            <person name="Schulz B."/>
            <person name="Schulz C."/>
            <person name="Shakirov E.V."/>
            <person name="Shibagaki N."/>
            <person name="Shinohara N."/>
            <person name="Shippen D.E."/>
            <person name="Soerensen I."/>
            <person name="Sotooka R."/>
            <person name="Sugimoto N."/>
            <person name="Sugita M."/>
            <person name="Sumikawa N."/>
            <person name="Tanurdzic M."/>
            <person name="Theissen G."/>
            <person name="Ulvskov P."/>
            <person name="Wakazuki S."/>
            <person name="Weng J.K."/>
            <person name="Willats W.W."/>
            <person name="Wipf D."/>
            <person name="Wolf P.G."/>
            <person name="Yang L."/>
            <person name="Zimmer A.D."/>
            <person name="Zhu Q."/>
            <person name="Mitros T."/>
            <person name="Hellsten U."/>
            <person name="Loque D."/>
            <person name="Otillar R."/>
            <person name="Salamov A."/>
            <person name="Schmutz J."/>
            <person name="Shapiro H."/>
            <person name="Lindquist E."/>
            <person name="Lucas S."/>
            <person name="Rokhsar D."/>
            <person name="Grigoriev I.V."/>
        </authorList>
    </citation>
    <scope>NUCLEOTIDE SEQUENCE [LARGE SCALE GENOMIC DNA]</scope>
</reference>
<dbReference type="Gramene" id="EFJ32162">
    <property type="protein sequence ID" value="EFJ32162"/>
    <property type="gene ID" value="SELMODRAFT_270557"/>
</dbReference>
<keyword evidence="5" id="KW-1185">Reference proteome</keyword>
<dbReference type="AlphaFoldDB" id="D8R5J9"/>
<evidence type="ECO:0000313" key="5">
    <source>
        <dbReference type="Proteomes" id="UP000001514"/>
    </source>
</evidence>
<dbReference type="InParanoid" id="D8R5J9"/>
<name>D8R5J9_SELML</name>
<organism evidence="5">
    <name type="scientific">Selaginella moellendorffii</name>
    <name type="common">Spikemoss</name>
    <dbReference type="NCBI Taxonomy" id="88036"/>
    <lineage>
        <taxon>Eukaryota</taxon>
        <taxon>Viridiplantae</taxon>
        <taxon>Streptophyta</taxon>
        <taxon>Embryophyta</taxon>
        <taxon>Tracheophyta</taxon>
        <taxon>Lycopodiopsida</taxon>
        <taxon>Selaginellales</taxon>
        <taxon>Selaginellaceae</taxon>
        <taxon>Selaginella</taxon>
    </lineage>
</organism>